<dbReference type="PANTHER" id="PTHR21503:SF31">
    <property type="entry name" value="F-BOX DOMAIN-CONTAINING PROTEIN"/>
    <property type="match status" value="1"/>
</dbReference>
<accession>A0A6A5G7R8</accession>
<dbReference type="EMBL" id="WUAV01000005">
    <property type="protein sequence ID" value="KAF1751057.1"/>
    <property type="molecule type" value="Genomic_DNA"/>
</dbReference>
<reference evidence="1 2" key="1">
    <citation type="submission" date="2019-12" db="EMBL/GenBank/DDBJ databases">
        <title>Chromosome-level assembly of the Caenorhabditis remanei genome.</title>
        <authorList>
            <person name="Teterina A.A."/>
            <person name="Willis J.H."/>
            <person name="Phillips P.C."/>
        </authorList>
    </citation>
    <scope>NUCLEOTIDE SEQUENCE [LARGE SCALE GENOMIC DNA]</scope>
    <source>
        <strain evidence="1 2">PX506</strain>
        <tissue evidence="1">Whole organism</tissue>
    </source>
</reference>
<dbReference type="GeneID" id="9824614"/>
<organism evidence="1 2">
    <name type="scientific">Caenorhabditis remanei</name>
    <name type="common">Caenorhabditis vulgaris</name>
    <dbReference type="NCBI Taxonomy" id="31234"/>
    <lineage>
        <taxon>Eukaryota</taxon>
        <taxon>Metazoa</taxon>
        <taxon>Ecdysozoa</taxon>
        <taxon>Nematoda</taxon>
        <taxon>Chromadorea</taxon>
        <taxon>Rhabditida</taxon>
        <taxon>Rhabditina</taxon>
        <taxon>Rhabditomorpha</taxon>
        <taxon>Rhabditoidea</taxon>
        <taxon>Rhabditidae</taxon>
        <taxon>Peloderinae</taxon>
        <taxon>Caenorhabditis</taxon>
    </lineage>
</organism>
<evidence type="ECO:0000313" key="1">
    <source>
        <dbReference type="EMBL" id="KAF1751057.1"/>
    </source>
</evidence>
<dbReference type="PANTHER" id="PTHR21503">
    <property type="entry name" value="F-BOX-CONTAINING HYPOTHETICAL PROTEIN C.ELEGANS"/>
    <property type="match status" value="1"/>
</dbReference>
<dbReference type="RefSeq" id="XP_053581077.1">
    <property type="nucleotide sequence ID" value="XM_053732164.1"/>
</dbReference>
<protein>
    <submittedName>
        <fullName evidence="1">Uncharacterized protein</fullName>
    </submittedName>
</protein>
<gene>
    <name evidence="1" type="ORF">GCK72_017609</name>
</gene>
<dbReference type="AlphaFoldDB" id="A0A6A5G7R8"/>
<dbReference type="KEGG" id="crq:GCK72_017609"/>
<dbReference type="Proteomes" id="UP000483820">
    <property type="component" value="Chromosome V"/>
</dbReference>
<dbReference type="CTD" id="9824614"/>
<name>A0A6A5G7R8_CAERE</name>
<evidence type="ECO:0000313" key="2">
    <source>
        <dbReference type="Proteomes" id="UP000483820"/>
    </source>
</evidence>
<comment type="caution">
    <text evidence="1">The sequence shown here is derived from an EMBL/GenBank/DDBJ whole genome shotgun (WGS) entry which is preliminary data.</text>
</comment>
<proteinExistence type="predicted"/>
<sequence length="643" mass="75307">MSIQLFTSQEDQTATMYTFILYLSDVFNIPLRTIELHFQEFTRVENEDIVDFYCRDRGTELAVESLKLVGKWLNLPEDGEVVYSILCRQQARFKLQLLLEPTTEFRLKPIHLQHNPFYFEAHHSLWISFQQILEFQSRIIILLNSIINRTHLITLIIKWNDGWTPAWRMIATIFEEDVDIDECVRSLILIGRINNLQVHREERIDTVDEQMLRYVHYCLRRPDGTIGEILVQNNKKGGFCLFTSQEDQMATMYTFILYLSDVFNVPLLTIELHFQEFTRVENEDIIDFYCRDRETVSAVRSLRLVGKRSNTPEDDKVVDSILCRQQARYKLQLLFEPTPEFKLKPIYLQHNPMSFEAHHSHYISFEEILECKSSIIRLSHSILNSTHFKWFIENWNDGWTPPWKMILTDYSEDIDIDDCVNSLILIERNSKLQVRREEKIFNDHHGVSHNIYYCICRPDGTVGEFLVENNNIGLFRVSCEAERNSPSYPTSWDDWIQAHSAPTNIGIWSNTLRISLAQDHPVATGNFVKYFGTIIPNIIENPKTPILRERAMSTVWRFETATPTTIAIEKARTPPTSGSGIVERRAPILDSSHFEKREPELNEPFDRCDDDGVIVGELFDFWHVCFDEKSSHEDVVASDRTFS</sequence>